<reference evidence="1 2" key="1">
    <citation type="submission" date="2015-09" db="EMBL/GenBank/DDBJ databases">
        <title>Bacillus cereus food isolates.</title>
        <authorList>
            <person name="Boekhorst J."/>
        </authorList>
    </citation>
    <scope>NUCLEOTIDE SEQUENCE [LARGE SCALE GENOMIC DNA]</scope>
    <source>
        <strain evidence="1 2">B4082</strain>
    </source>
</reference>
<organism evidence="1 2">
    <name type="scientific">Bacillus cereus</name>
    <dbReference type="NCBI Taxonomy" id="1396"/>
    <lineage>
        <taxon>Bacteria</taxon>
        <taxon>Bacillati</taxon>
        <taxon>Bacillota</taxon>
        <taxon>Bacilli</taxon>
        <taxon>Bacillales</taxon>
        <taxon>Bacillaceae</taxon>
        <taxon>Bacillus</taxon>
        <taxon>Bacillus cereus group</taxon>
    </lineage>
</organism>
<comment type="caution">
    <text evidence="1">The sequence shown here is derived from an EMBL/GenBank/DDBJ whole genome shotgun (WGS) entry which is preliminary data.</text>
</comment>
<evidence type="ECO:0000313" key="2">
    <source>
        <dbReference type="Proteomes" id="UP000076501"/>
    </source>
</evidence>
<dbReference type="PATRIC" id="fig|1396.539.peg.4945"/>
<name>A0A161SVV1_BACCE</name>
<protein>
    <submittedName>
        <fullName evidence="1">Metallo-beta-lactamase family protein</fullName>
    </submittedName>
</protein>
<gene>
    <name evidence="1" type="ORF">B4082_5758</name>
</gene>
<proteinExistence type="predicted"/>
<dbReference type="Proteomes" id="UP000076501">
    <property type="component" value="Unassembled WGS sequence"/>
</dbReference>
<evidence type="ECO:0000313" key="1">
    <source>
        <dbReference type="EMBL" id="KZD26043.1"/>
    </source>
</evidence>
<accession>A0A161SVV1</accession>
<dbReference type="AlphaFoldDB" id="A0A161SVV1"/>
<sequence>MKQEYLYKVITQEQEISGPPRYLTTDWKAAKESVIKLEKLKPLAAVTGHGIPMSGELLSTSLKTLVQEFDKIAVPDYGKYIDEKIN</sequence>
<dbReference type="EMBL" id="LJKA01000084">
    <property type="protein sequence ID" value="KZD26043.1"/>
    <property type="molecule type" value="Genomic_DNA"/>
</dbReference>